<dbReference type="AlphaFoldDB" id="A0AAE2C7U2"/>
<evidence type="ECO:0000313" key="3">
    <source>
        <dbReference type="Proteomes" id="UP001293254"/>
    </source>
</evidence>
<sequence>MALLSAHSSIPSRRLNGKENLVPGTTGFEEKKAPGLERPALAVKGSNPSLACLDAEDFQPLFRQQLLKQGIPSRRVDSGYLGYAKPFPFLLRTSEEEGFDVKTG</sequence>
<evidence type="ECO:0000256" key="1">
    <source>
        <dbReference type="SAM" id="MobiDB-lite"/>
    </source>
</evidence>
<organism evidence="2 3">
    <name type="scientific">Sesamum alatum</name>
    <dbReference type="NCBI Taxonomy" id="300844"/>
    <lineage>
        <taxon>Eukaryota</taxon>
        <taxon>Viridiplantae</taxon>
        <taxon>Streptophyta</taxon>
        <taxon>Embryophyta</taxon>
        <taxon>Tracheophyta</taxon>
        <taxon>Spermatophyta</taxon>
        <taxon>Magnoliopsida</taxon>
        <taxon>eudicotyledons</taxon>
        <taxon>Gunneridae</taxon>
        <taxon>Pentapetalae</taxon>
        <taxon>asterids</taxon>
        <taxon>lamiids</taxon>
        <taxon>Lamiales</taxon>
        <taxon>Pedaliaceae</taxon>
        <taxon>Sesamum</taxon>
    </lineage>
</organism>
<accession>A0AAE2C7U2</accession>
<reference evidence="2" key="1">
    <citation type="submission" date="2020-06" db="EMBL/GenBank/DDBJ databases">
        <authorList>
            <person name="Li T."/>
            <person name="Hu X."/>
            <person name="Zhang T."/>
            <person name="Song X."/>
            <person name="Zhang H."/>
            <person name="Dai N."/>
            <person name="Sheng W."/>
            <person name="Hou X."/>
            <person name="Wei L."/>
        </authorList>
    </citation>
    <scope>NUCLEOTIDE SEQUENCE</scope>
    <source>
        <strain evidence="2">3651</strain>
        <tissue evidence="2">Leaf</tissue>
    </source>
</reference>
<feature type="region of interest" description="Disordered" evidence="1">
    <location>
        <begin position="1"/>
        <end position="35"/>
    </location>
</feature>
<dbReference type="Proteomes" id="UP001293254">
    <property type="component" value="Unassembled WGS sequence"/>
</dbReference>
<feature type="compositionally biased region" description="Polar residues" evidence="1">
    <location>
        <begin position="1"/>
        <end position="11"/>
    </location>
</feature>
<gene>
    <name evidence="2" type="ORF">Salat_2988600</name>
</gene>
<evidence type="ECO:0000313" key="2">
    <source>
        <dbReference type="EMBL" id="KAK4412264.1"/>
    </source>
</evidence>
<proteinExistence type="predicted"/>
<name>A0AAE2C7U2_9LAMI</name>
<keyword evidence="3" id="KW-1185">Reference proteome</keyword>
<comment type="caution">
    <text evidence="2">The sequence shown here is derived from an EMBL/GenBank/DDBJ whole genome shotgun (WGS) entry which is preliminary data.</text>
</comment>
<reference evidence="2" key="2">
    <citation type="journal article" date="2024" name="Plant">
        <title>Genomic evolution and insights into agronomic trait innovations of Sesamum species.</title>
        <authorList>
            <person name="Miao H."/>
            <person name="Wang L."/>
            <person name="Qu L."/>
            <person name="Liu H."/>
            <person name="Sun Y."/>
            <person name="Le M."/>
            <person name="Wang Q."/>
            <person name="Wei S."/>
            <person name="Zheng Y."/>
            <person name="Lin W."/>
            <person name="Duan Y."/>
            <person name="Cao H."/>
            <person name="Xiong S."/>
            <person name="Wang X."/>
            <person name="Wei L."/>
            <person name="Li C."/>
            <person name="Ma Q."/>
            <person name="Ju M."/>
            <person name="Zhao R."/>
            <person name="Li G."/>
            <person name="Mu C."/>
            <person name="Tian Q."/>
            <person name="Mei H."/>
            <person name="Zhang T."/>
            <person name="Gao T."/>
            <person name="Zhang H."/>
        </authorList>
    </citation>
    <scope>NUCLEOTIDE SEQUENCE</scope>
    <source>
        <strain evidence="2">3651</strain>
    </source>
</reference>
<protein>
    <submittedName>
        <fullName evidence="2">Uncharacterized protein</fullName>
    </submittedName>
</protein>
<dbReference type="EMBL" id="JACGWO010000016">
    <property type="protein sequence ID" value="KAK4412264.1"/>
    <property type="molecule type" value="Genomic_DNA"/>
</dbReference>